<keyword evidence="3" id="KW-0813">Transport</keyword>
<feature type="transmembrane region" description="Helical" evidence="8">
    <location>
        <begin position="137"/>
        <end position="157"/>
    </location>
</feature>
<evidence type="ECO:0000256" key="2">
    <source>
        <dbReference type="ARBA" id="ARBA00005982"/>
    </source>
</evidence>
<evidence type="ECO:0000256" key="7">
    <source>
        <dbReference type="SAM" id="MobiDB-lite"/>
    </source>
</evidence>
<evidence type="ECO:0000256" key="8">
    <source>
        <dbReference type="SAM" id="Phobius"/>
    </source>
</evidence>
<dbReference type="EMBL" id="FJOG01000027">
    <property type="protein sequence ID" value="CZR64647.1"/>
    <property type="molecule type" value="Genomic_DNA"/>
</dbReference>
<accession>A0A1L7XI60</accession>
<feature type="transmembrane region" description="Helical" evidence="8">
    <location>
        <begin position="449"/>
        <end position="471"/>
    </location>
</feature>
<feature type="transmembrane region" description="Helical" evidence="8">
    <location>
        <begin position="558"/>
        <end position="581"/>
    </location>
</feature>
<feature type="transmembrane region" description="Helical" evidence="8">
    <location>
        <begin position="528"/>
        <end position="546"/>
    </location>
</feature>
<evidence type="ECO:0000256" key="3">
    <source>
        <dbReference type="ARBA" id="ARBA00022448"/>
    </source>
</evidence>
<name>A0A1L7XI60_9HELO</name>
<evidence type="ECO:0000313" key="10">
    <source>
        <dbReference type="Proteomes" id="UP000184330"/>
    </source>
</evidence>
<feature type="transmembrane region" description="Helical" evidence="8">
    <location>
        <begin position="163"/>
        <end position="183"/>
    </location>
</feature>
<reference evidence="9 10" key="1">
    <citation type="submission" date="2016-03" db="EMBL/GenBank/DDBJ databases">
        <authorList>
            <person name="Ploux O."/>
        </authorList>
    </citation>
    <scope>NUCLEOTIDE SEQUENCE [LARGE SCALE GENOMIC DNA]</scope>
    <source>
        <strain evidence="9 10">UAMH 11012</strain>
    </source>
</reference>
<organism evidence="9 10">
    <name type="scientific">Phialocephala subalpina</name>
    <dbReference type="NCBI Taxonomy" id="576137"/>
    <lineage>
        <taxon>Eukaryota</taxon>
        <taxon>Fungi</taxon>
        <taxon>Dikarya</taxon>
        <taxon>Ascomycota</taxon>
        <taxon>Pezizomycotina</taxon>
        <taxon>Leotiomycetes</taxon>
        <taxon>Helotiales</taxon>
        <taxon>Mollisiaceae</taxon>
        <taxon>Phialocephala</taxon>
        <taxon>Phialocephala fortinii species complex</taxon>
    </lineage>
</organism>
<dbReference type="Gene3D" id="1.20.1250.20">
    <property type="entry name" value="MFS general substrate transporter like domains"/>
    <property type="match status" value="1"/>
</dbReference>
<sequence>MATHGYGGITTDALTSAPEDITGLSNHVPQYEPSHVGDPKHDHSNALQSVHEYDGFGRPTEEERLTLRRVSGSIPKIAYILCIVEFAERASYYGCSGVFSNFVEFPLPAGGNGAGATPKGSQETPGALNKGLSTSSALTLLFTFMAYCTPILGGWLADVKLGRYKVICLGVLICGIGHIVLVVGAIPKILQAGNGMAPFVIGLLTLAFGAGLFKPNLFPVILDQDTQHGLIVKTLKSGERVIQDPEISAQQLALAYYGLVNVGAFFQVATTYSEKYVGYWLAYLLPGIIYFLLPILLFVVYKRTIKKPPGGSDLGKFLRVIGTCFKRNGLKNFGQAKFLDAAKPSVLASQGITTLSGKSISWNDGFVEDVRRTLEACQIFLFFPVYNMNDGGIGNIQTSQGGSMTTNGAPNDLLGNFNPLTIIVAIPIMSYGMYPLLRKYKIKFGPIARITVGFILGALSTTAGAVTQYYVYQTSPCGYYATDCQIGTGVSPISIWVQTPQYVLSALSECFANVTALEIAYARSPKNMKGLVMSMYLFSTAISSAIQEACTASLIDPYLIWPFAATAIAGVVLAAWFYWLYRHLDDDEFLAEGVAEEDQGLVRDESGSGSAGNADEKVSEKV</sequence>
<evidence type="ECO:0000256" key="4">
    <source>
        <dbReference type="ARBA" id="ARBA00022692"/>
    </source>
</evidence>
<dbReference type="GO" id="GO:0005886">
    <property type="term" value="C:plasma membrane"/>
    <property type="evidence" value="ECO:0007669"/>
    <property type="project" value="UniProtKB-ARBA"/>
</dbReference>
<dbReference type="InterPro" id="IPR036259">
    <property type="entry name" value="MFS_trans_sf"/>
</dbReference>
<protein>
    <submittedName>
        <fullName evidence="9">Related to peptide transport protein</fullName>
    </submittedName>
</protein>
<comment type="subcellular location">
    <subcellularLocation>
        <location evidence="1">Membrane</location>
        <topology evidence="1">Multi-pass membrane protein</topology>
    </subcellularLocation>
</comment>
<evidence type="ECO:0000256" key="1">
    <source>
        <dbReference type="ARBA" id="ARBA00004141"/>
    </source>
</evidence>
<feature type="transmembrane region" description="Helical" evidence="8">
    <location>
        <begin position="280"/>
        <end position="301"/>
    </location>
</feature>
<feature type="transmembrane region" description="Helical" evidence="8">
    <location>
        <begin position="254"/>
        <end position="273"/>
    </location>
</feature>
<dbReference type="GO" id="GO:0071916">
    <property type="term" value="F:dipeptide transmembrane transporter activity"/>
    <property type="evidence" value="ECO:0007669"/>
    <property type="project" value="UniProtKB-ARBA"/>
</dbReference>
<keyword evidence="4 8" id="KW-0812">Transmembrane</keyword>
<comment type="similarity">
    <text evidence="2">Belongs to the major facilitator superfamily. Proton-dependent oligopeptide transporter (POT/PTR) (TC 2.A.17) family.</text>
</comment>
<feature type="transmembrane region" description="Helical" evidence="8">
    <location>
        <begin position="417"/>
        <end position="437"/>
    </location>
</feature>
<dbReference type="Pfam" id="PF00854">
    <property type="entry name" value="PTR2"/>
    <property type="match status" value="1"/>
</dbReference>
<gene>
    <name evidence="9" type="ORF">PAC_14545</name>
</gene>
<dbReference type="SUPFAM" id="SSF103473">
    <property type="entry name" value="MFS general substrate transporter"/>
    <property type="match status" value="2"/>
</dbReference>
<feature type="transmembrane region" description="Helical" evidence="8">
    <location>
        <begin position="195"/>
        <end position="213"/>
    </location>
</feature>
<proteinExistence type="inferred from homology"/>
<evidence type="ECO:0000256" key="5">
    <source>
        <dbReference type="ARBA" id="ARBA00022989"/>
    </source>
</evidence>
<evidence type="ECO:0000256" key="6">
    <source>
        <dbReference type="ARBA" id="ARBA00023136"/>
    </source>
</evidence>
<dbReference type="Proteomes" id="UP000184330">
    <property type="component" value="Unassembled WGS sequence"/>
</dbReference>
<keyword evidence="6 8" id="KW-0472">Membrane</keyword>
<dbReference type="OrthoDB" id="8904098at2759"/>
<feature type="region of interest" description="Disordered" evidence="7">
    <location>
        <begin position="600"/>
        <end position="622"/>
    </location>
</feature>
<dbReference type="InterPro" id="IPR000109">
    <property type="entry name" value="POT_fam"/>
</dbReference>
<dbReference type="AlphaFoldDB" id="A0A1L7XI60"/>
<dbReference type="PANTHER" id="PTHR11654">
    <property type="entry name" value="OLIGOPEPTIDE TRANSPORTER-RELATED"/>
    <property type="match status" value="1"/>
</dbReference>
<keyword evidence="10" id="KW-1185">Reference proteome</keyword>
<evidence type="ECO:0000313" key="9">
    <source>
        <dbReference type="EMBL" id="CZR64647.1"/>
    </source>
</evidence>
<feature type="region of interest" description="Disordered" evidence="7">
    <location>
        <begin position="1"/>
        <end position="20"/>
    </location>
</feature>
<keyword evidence="5 8" id="KW-1133">Transmembrane helix</keyword>
<dbReference type="FunFam" id="1.20.1250.20:FF:000085">
    <property type="entry name" value="MFS peptide transporter Ptr2"/>
    <property type="match status" value="1"/>
</dbReference>